<dbReference type="EMBL" id="MTSM01000039">
    <property type="protein sequence ID" value="OPX54124.1"/>
    <property type="molecule type" value="Genomic_DNA"/>
</dbReference>
<comment type="caution">
    <text evidence="1">The sequence shown here is derived from an EMBL/GenBank/DDBJ whole genome shotgun (WGS) entry which is preliminary data.</text>
</comment>
<protein>
    <submittedName>
        <fullName evidence="1">Uncharacterized protein</fullName>
    </submittedName>
</protein>
<evidence type="ECO:0000313" key="1">
    <source>
        <dbReference type="EMBL" id="OPX54124.1"/>
    </source>
</evidence>
<keyword evidence="2" id="KW-1185">Reference proteome</keyword>
<gene>
    <name evidence="1" type="ORF">BTE48_15875</name>
</gene>
<dbReference type="STRING" id="64969.SAMN02745127_03204"/>
<reference evidence="1 2" key="1">
    <citation type="submission" date="2017-01" db="EMBL/GenBank/DDBJ databases">
        <title>Genome Sequencing of a Marine Spirillum, Oceanospirillum multiglobuliferum ATCC 33336, from Japan.</title>
        <authorList>
            <person name="Carney J.G."/>
            <person name="Trachtenberg A.M."/>
            <person name="Rheaume B.A."/>
            <person name="Linnane J.D."/>
            <person name="Pitts N.L."/>
            <person name="Mykles D.L."/>
            <person name="Maclea K.S."/>
        </authorList>
    </citation>
    <scope>NUCLEOTIDE SEQUENCE [LARGE SCALE GENOMIC DNA]</scope>
    <source>
        <strain evidence="1 2">ATCC 33336</strain>
    </source>
</reference>
<proteinExistence type="predicted"/>
<dbReference type="SUPFAM" id="SSF51120">
    <property type="entry name" value="beta-Roll"/>
    <property type="match status" value="1"/>
</dbReference>
<dbReference type="InterPro" id="IPR011049">
    <property type="entry name" value="Serralysin-like_metalloprot_C"/>
</dbReference>
<name>A0A1T4SN32_9GAMM</name>
<sequence>MGYSNRDGIIDQSGFTLFAQMSDSEAQTITKLITTNVELDNIGYGSQGATLDIGGQSNSDKGVEEFKITAKNGVWLTAAVSQGAGENNHLERIELQTGSNGYFRVGTQKNDPNHVVALVDQDFTKGGLVDVQQVEASNAGSVAINSWVSDAVLSRYDLKDTGLFTTDDTDALIDYNLTSGNDVLNLAIDTDVLEAVDTKVAVKSGDGNDVVTVMASNGLTGDKAVALQVNTAAAGWLVNQQLLDNITIDAGAGNDWVLTPGAGAAIINAGAGNDVVRVDNAGDRGVFVFNNATTDIQKLVTNQDIVSNSDDALSNGANDTAQTYNFFKAQVQVSFKGFESKFVTIDSTNYQTTTKQINQAIKKAVNEDAVLSKLMFAHDNEGNALGLESLIDGLLATNELVIDIIPPVAFDANETAAAKAAREKAGNLMLTTDDLTKADAAYKQATGTLNTGAIDTAVTNAEGLYASEFGTINSAPYTTLPTATNDATAYVAGTNGVVTLTVSAETTGAGTVTVGGRTISLDDLTADVNNTAAEIAAELNLLKTNSPTTTLAFGATNIPLSAITIANALAAVTFTVDANWMGDNSVANLTGLTPVFALGTATGAAVGAGAVVTTPGTATTPESQTITFASPDKDGTITVGGINVAVLATDTAAQVGDKVQAALHEQTIGGQVVSVTDNNAGVVTIKFPAVGGDVAAVTVTQVASTNVTGTASGAESDNVINLGSGQDVLTLGTGALSNDTVQITGYDNGVNTIVNFTAGAVADNNGADLLDFNAYLTSVNATTKAPIAKTVSADNADVVVDNSVTIIEFNDGTALEIADVAVTFDSLTAANVKAMINGTEVGGTHYFGELDLNLTAGAANSTSNYVILVHDNAQVGNENNEGVYKAFHVTSTGTSTDAADVKLIGTFDFGETAAGNSYLDGLVASNLGQGIA</sequence>
<organism evidence="1 2">
    <name type="scientific">Oceanospirillum multiglobuliferum</name>
    <dbReference type="NCBI Taxonomy" id="64969"/>
    <lineage>
        <taxon>Bacteria</taxon>
        <taxon>Pseudomonadati</taxon>
        <taxon>Pseudomonadota</taxon>
        <taxon>Gammaproteobacteria</taxon>
        <taxon>Oceanospirillales</taxon>
        <taxon>Oceanospirillaceae</taxon>
        <taxon>Oceanospirillum</taxon>
    </lineage>
</organism>
<dbReference type="Proteomes" id="UP000191418">
    <property type="component" value="Unassembled WGS sequence"/>
</dbReference>
<dbReference type="RefSeq" id="WP_078746693.1">
    <property type="nucleotide sequence ID" value="NZ_MTSM01000039.1"/>
</dbReference>
<evidence type="ECO:0000313" key="2">
    <source>
        <dbReference type="Proteomes" id="UP000191418"/>
    </source>
</evidence>
<accession>A0A1T4SN32</accession>
<dbReference type="AlphaFoldDB" id="A0A1T4SN32"/>